<dbReference type="GO" id="GO:0005634">
    <property type="term" value="C:nucleus"/>
    <property type="evidence" value="ECO:0007669"/>
    <property type="project" value="TreeGrafter"/>
</dbReference>
<proteinExistence type="inferred from homology"/>
<dbReference type="VEuPathDB" id="PlasmoDB:PCOAH_00043470"/>
<dbReference type="OrthoDB" id="27543at2759"/>
<organism evidence="3 4">
    <name type="scientific">Plasmodium coatneyi</name>
    <dbReference type="NCBI Taxonomy" id="208452"/>
    <lineage>
        <taxon>Eukaryota</taxon>
        <taxon>Sar</taxon>
        <taxon>Alveolata</taxon>
        <taxon>Apicomplexa</taxon>
        <taxon>Aconoidasida</taxon>
        <taxon>Haemosporida</taxon>
        <taxon>Plasmodiidae</taxon>
        <taxon>Plasmodium</taxon>
    </lineage>
</organism>
<evidence type="ECO:0000313" key="4">
    <source>
        <dbReference type="Proteomes" id="UP000092716"/>
    </source>
</evidence>
<sequence>MEKQEEGPSVCKPSQGSAPLEGHISDKTTPHSEVKKKKKNKLKNGKGSNNPPGGKKKHLKGVKKSDEKKEKKKKKKMMKRKEKLKKKLKKRKVKEAREEDSEEEDQLLVEFELIDPTDKYKDNVRILLRSTELYSNLKCTEELVSIICDQQNIGKFLCVANGPNVGEKEGSTEDPADDTTDLPNNSDQNVVGFQTIINLNQYEEIGALKELLLQKVKKVNVPDYVESVKKITSLLSSNEAKNVGLLIGHRILNTPITLVPLIHKNIIEDVFWSQGIEDLDDSEKKFYFFDYLLFYTKVYKNEQGEIIFSNYEEEYFFQHKTYHVLWNNNNVKKFYEVVNGKNREVTYKEFVTIFVIPFSKVGDALAEMQRNVAIGGAAVGGPVGGG</sequence>
<name>A0A1B1E3C7_9APIC</name>
<dbReference type="EMBL" id="CP016250">
    <property type="protein sequence ID" value="ANQ09495.1"/>
    <property type="molecule type" value="Genomic_DNA"/>
</dbReference>
<feature type="compositionally biased region" description="Basic and acidic residues" evidence="2">
    <location>
        <begin position="23"/>
        <end position="33"/>
    </location>
</feature>
<accession>A0A1B1E3C7</accession>
<evidence type="ECO:0000256" key="1">
    <source>
        <dbReference type="ARBA" id="ARBA00006781"/>
    </source>
</evidence>
<dbReference type="KEGG" id="pcot:PCOAH_00043470"/>
<evidence type="ECO:0000256" key="2">
    <source>
        <dbReference type="SAM" id="MobiDB-lite"/>
    </source>
</evidence>
<dbReference type="PANTHER" id="PTHR13261">
    <property type="entry name" value="BRCA2 AND CDKN1A INTERACTING PROTEIN"/>
    <property type="match status" value="1"/>
</dbReference>
<feature type="region of interest" description="Disordered" evidence="2">
    <location>
        <begin position="1"/>
        <end position="102"/>
    </location>
</feature>
<gene>
    <name evidence="3" type="ORF">PCOAH_00043470</name>
</gene>
<dbReference type="InterPro" id="IPR025602">
    <property type="entry name" value="BCP1_family"/>
</dbReference>
<feature type="compositionally biased region" description="Basic residues" evidence="2">
    <location>
        <begin position="70"/>
        <end position="94"/>
    </location>
</feature>
<dbReference type="GeneID" id="30911078"/>
<feature type="region of interest" description="Disordered" evidence="2">
    <location>
        <begin position="166"/>
        <end position="185"/>
    </location>
</feature>
<keyword evidence="4" id="KW-1185">Reference proteome</keyword>
<evidence type="ECO:0000313" key="3">
    <source>
        <dbReference type="EMBL" id="ANQ09495.1"/>
    </source>
</evidence>
<dbReference type="RefSeq" id="XP_019916190.1">
    <property type="nucleotide sequence ID" value="XM_020061131.1"/>
</dbReference>
<dbReference type="PANTHER" id="PTHR13261:SF0">
    <property type="entry name" value="BRCA2 AND CDKN1A-INTERACTING PROTEIN"/>
    <property type="match status" value="1"/>
</dbReference>
<reference evidence="4" key="1">
    <citation type="submission" date="2016-06" db="EMBL/GenBank/DDBJ databases">
        <title>First high quality genome sequence of Plasmodium coatneyi using continuous long reads from single molecule, real-time sequencing.</title>
        <authorList>
            <person name="Chien J.-T."/>
            <person name="Pakala S.B."/>
            <person name="Geraldo J.A."/>
            <person name="Lapp S.A."/>
            <person name="Barnwell J.W."/>
            <person name="Kissinger J.C."/>
            <person name="Galinski M.R."/>
            <person name="Humphrey J.C."/>
        </authorList>
    </citation>
    <scope>NUCLEOTIDE SEQUENCE [LARGE SCALE GENOMIC DNA]</scope>
    <source>
        <strain evidence="4">Hackeri</strain>
    </source>
</reference>
<dbReference type="AlphaFoldDB" id="A0A1B1E3C7"/>
<protein>
    <recommendedName>
        <fullName evidence="5">Protein BCP1</fullName>
    </recommendedName>
</protein>
<evidence type="ECO:0008006" key="5">
    <source>
        <dbReference type="Google" id="ProtNLM"/>
    </source>
</evidence>
<comment type="similarity">
    <text evidence="1">Belongs to the BCP1 family.</text>
</comment>
<dbReference type="Proteomes" id="UP000092716">
    <property type="component" value="Chromosome 12"/>
</dbReference>
<feature type="compositionally biased region" description="Basic residues" evidence="2">
    <location>
        <begin position="34"/>
        <end position="44"/>
    </location>
</feature>
<dbReference type="Pfam" id="PF13862">
    <property type="entry name" value="BCCIP"/>
    <property type="match status" value="1"/>
</dbReference>